<dbReference type="STRING" id="13706.A0A1X2HU70"/>
<evidence type="ECO:0008006" key="4">
    <source>
        <dbReference type="Google" id="ProtNLM"/>
    </source>
</evidence>
<proteinExistence type="predicted"/>
<feature type="compositionally biased region" description="Low complexity" evidence="1">
    <location>
        <begin position="1"/>
        <end position="13"/>
    </location>
</feature>
<gene>
    <name evidence="2" type="ORF">BCR43DRAFT_37553</name>
</gene>
<dbReference type="SUPFAM" id="SSF50729">
    <property type="entry name" value="PH domain-like"/>
    <property type="match status" value="1"/>
</dbReference>
<feature type="region of interest" description="Disordered" evidence="1">
    <location>
        <begin position="1"/>
        <end position="27"/>
    </location>
</feature>
<sequence length="377" mass="42789">MTRSSSATTASARSTERRANDAEDTLTTYSDSQLIYHESYYPEPVPLQRPCTQKNNFNGKSLRCTVVQITNLASNQEYEYTLDVHFNARKITTISGRLQKLTPKASGTSPDDGAATFPIHSPFELTFEFSGRPVQQRLTRSLSFWKRKEQQGANADAQKPTVYARLRLLSGDCVDAFGIDHMQRYTFTQPLEQELPLNLEMLVKYDYVDVPRETTSLSCATKVIPGKTASIATALQACAAGDYLTILERGKGFPYWRRYWARMEGDTISLYDFTYHDQKDARGYLPLSTLKAVSQPSDEDLENVCYSRSTGLTIRLQEKSAALLSPVRLEPDEAVHGKVHLFADTPRAAEYWRLTLALYEDYQSETTEDNIDLRYVW</sequence>
<name>A0A1X2HU70_SYNRA</name>
<dbReference type="OrthoDB" id="2119658at2759"/>
<dbReference type="Gene3D" id="2.30.29.30">
    <property type="entry name" value="Pleckstrin-homology domain (PH domain)/Phosphotyrosine-binding domain (PTB)"/>
    <property type="match status" value="1"/>
</dbReference>
<accession>A0A1X2HU70</accession>
<dbReference type="EMBL" id="MCGN01000001">
    <property type="protein sequence ID" value="ORZ03145.1"/>
    <property type="molecule type" value="Genomic_DNA"/>
</dbReference>
<organism evidence="2 3">
    <name type="scientific">Syncephalastrum racemosum</name>
    <name type="common">Filamentous fungus</name>
    <dbReference type="NCBI Taxonomy" id="13706"/>
    <lineage>
        <taxon>Eukaryota</taxon>
        <taxon>Fungi</taxon>
        <taxon>Fungi incertae sedis</taxon>
        <taxon>Mucoromycota</taxon>
        <taxon>Mucoromycotina</taxon>
        <taxon>Mucoromycetes</taxon>
        <taxon>Mucorales</taxon>
        <taxon>Syncephalastraceae</taxon>
        <taxon>Syncephalastrum</taxon>
    </lineage>
</organism>
<keyword evidence="3" id="KW-1185">Reference proteome</keyword>
<protein>
    <recommendedName>
        <fullName evidence="4">PH domain-containing protein</fullName>
    </recommendedName>
</protein>
<evidence type="ECO:0000313" key="2">
    <source>
        <dbReference type="EMBL" id="ORZ03145.1"/>
    </source>
</evidence>
<evidence type="ECO:0000256" key="1">
    <source>
        <dbReference type="SAM" id="MobiDB-lite"/>
    </source>
</evidence>
<dbReference type="Proteomes" id="UP000242180">
    <property type="component" value="Unassembled WGS sequence"/>
</dbReference>
<comment type="caution">
    <text evidence="2">The sequence shown here is derived from an EMBL/GenBank/DDBJ whole genome shotgun (WGS) entry which is preliminary data.</text>
</comment>
<reference evidence="2 3" key="1">
    <citation type="submission" date="2016-07" db="EMBL/GenBank/DDBJ databases">
        <title>Pervasive Adenine N6-methylation of Active Genes in Fungi.</title>
        <authorList>
            <consortium name="DOE Joint Genome Institute"/>
            <person name="Mondo S.J."/>
            <person name="Dannebaum R.O."/>
            <person name="Kuo R.C."/>
            <person name="Labutti K."/>
            <person name="Haridas S."/>
            <person name="Kuo A."/>
            <person name="Salamov A."/>
            <person name="Ahrendt S.R."/>
            <person name="Lipzen A."/>
            <person name="Sullivan W."/>
            <person name="Andreopoulos W.B."/>
            <person name="Clum A."/>
            <person name="Lindquist E."/>
            <person name="Daum C."/>
            <person name="Ramamoorthy G.K."/>
            <person name="Gryganskyi A."/>
            <person name="Culley D."/>
            <person name="Magnuson J.K."/>
            <person name="James T.Y."/>
            <person name="O'Malley M.A."/>
            <person name="Stajich J.E."/>
            <person name="Spatafora J.W."/>
            <person name="Visel A."/>
            <person name="Grigoriev I.V."/>
        </authorList>
    </citation>
    <scope>NUCLEOTIDE SEQUENCE [LARGE SCALE GENOMIC DNA]</scope>
    <source>
        <strain evidence="2 3">NRRL 2496</strain>
    </source>
</reference>
<dbReference type="InParanoid" id="A0A1X2HU70"/>
<dbReference type="InterPro" id="IPR011993">
    <property type="entry name" value="PH-like_dom_sf"/>
</dbReference>
<evidence type="ECO:0000313" key="3">
    <source>
        <dbReference type="Proteomes" id="UP000242180"/>
    </source>
</evidence>
<dbReference type="AlphaFoldDB" id="A0A1X2HU70"/>